<evidence type="ECO:0000256" key="1">
    <source>
        <dbReference type="SAM" id="Coils"/>
    </source>
</evidence>
<evidence type="ECO:0000313" key="3">
    <source>
        <dbReference type="Proteomes" id="UP000298493"/>
    </source>
</evidence>
<sequence length="190" mass="21671">MPPTIPPPWVPAFAPTYPPTQHWYESKIKLQAHYIEESHTWNLKLENEVSELQERLQVVTGHARELATENKELESEVRGRVVGERVLRKRVRAMREVRIELEREERGSRGGRLRELGAERKARRLERENRKLKEKIEGLEARLTGEDEVLGDEGRDVATENVIEVGGGEEMEGGVEVGVSGICDRNADVC</sequence>
<comment type="caution">
    <text evidence="2">The sequence shown here is derived from an EMBL/GenBank/DDBJ whole genome shotgun (WGS) entry which is preliminary data.</text>
</comment>
<name>A0A4Z1PIZ0_9PEZI</name>
<keyword evidence="1" id="KW-0175">Coiled coil</keyword>
<accession>A0A4Z1PIZ0</accession>
<feature type="coiled-coil region" evidence="1">
    <location>
        <begin position="115"/>
        <end position="149"/>
    </location>
</feature>
<gene>
    <name evidence="2" type="ORF">E6O75_ATG00674</name>
</gene>
<dbReference type="Proteomes" id="UP000298493">
    <property type="component" value="Unassembled WGS sequence"/>
</dbReference>
<feature type="coiled-coil region" evidence="1">
    <location>
        <begin position="42"/>
        <end position="76"/>
    </location>
</feature>
<reference evidence="2 3" key="1">
    <citation type="submission" date="2019-04" db="EMBL/GenBank/DDBJ databases">
        <title>High contiguity whole genome sequence and gene annotation resource for two Venturia nashicola isolates.</title>
        <authorList>
            <person name="Prokchorchik M."/>
            <person name="Won K."/>
            <person name="Lee Y."/>
            <person name="Choi E.D."/>
            <person name="Segonzac C."/>
            <person name="Sohn K.H."/>
        </authorList>
    </citation>
    <scope>NUCLEOTIDE SEQUENCE [LARGE SCALE GENOMIC DNA]</scope>
    <source>
        <strain evidence="2 3">PRI2</strain>
    </source>
</reference>
<organism evidence="2 3">
    <name type="scientific">Venturia nashicola</name>
    <dbReference type="NCBI Taxonomy" id="86259"/>
    <lineage>
        <taxon>Eukaryota</taxon>
        <taxon>Fungi</taxon>
        <taxon>Dikarya</taxon>
        <taxon>Ascomycota</taxon>
        <taxon>Pezizomycotina</taxon>
        <taxon>Dothideomycetes</taxon>
        <taxon>Pleosporomycetidae</taxon>
        <taxon>Venturiales</taxon>
        <taxon>Venturiaceae</taxon>
        <taxon>Venturia</taxon>
    </lineage>
</organism>
<proteinExistence type="predicted"/>
<dbReference type="AlphaFoldDB" id="A0A4Z1PIZ0"/>
<dbReference type="EMBL" id="SNSC02000001">
    <property type="protein sequence ID" value="TID27907.1"/>
    <property type="molecule type" value="Genomic_DNA"/>
</dbReference>
<evidence type="ECO:0000313" key="2">
    <source>
        <dbReference type="EMBL" id="TID27907.1"/>
    </source>
</evidence>
<protein>
    <submittedName>
        <fullName evidence="2">Uncharacterized protein</fullName>
    </submittedName>
</protein>
<keyword evidence="3" id="KW-1185">Reference proteome</keyword>